<keyword evidence="7" id="KW-1185">Reference proteome</keyword>
<evidence type="ECO:0000256" key="3">
    <source>
        <dbReference type="ARBA" id="ARBA00046339"/>
    </source>
</evidence>
<dbReference type="PANTHER" id="PTHR33620:SF1">
    <property type="entry name" value="UREASE ACCESSORY PROTEIN F"/>
    <property type="match status" value="1"/>
</dbReference>
<feature type="domain" description="CID" evidence="5">
    <location>
        <begin position="313"/>
        <end position="475"/>
    </location>
</feature>
<dbReference type="InterPro" id="IPR038277">
    <property type="entry name" value="UreF_sf"/>
</dbReference>
<feature type="compositionally biased region" description="Low complexity" evidence="4">
    <location>
        <begin position="630"/>
        <end position="650"/>
    </location>
</feature>
<evidence type="ECO:0000313" key="7">
    <source>
        <dbReference type="Proteomes" id="UP000310189"/>
    </source>
</evidence>
<dbReference type="OrthoDB" id="2550922at2759"/>
<dbReference type="InterPro" id="IPR008942">
    <property type="entry name" value="ENTH_VHS"/>
</dbReference>
<protein>
    <recommendedName>
        <fullName evidence="5">CID domain-containing protein</fullName>
    </recommendedName>
</protein>
<accession>A0A4T0FER5</accession>
<dbReference type="GO" id="GO:0016151">
    <property type="term" value="F:nickel cation binding"/>
    <property type="evidence" value="ECO:0007669"/>
    <property type="project" value="InterPro"/>
</dbReference>
<feature type="compositionally biased region" description="Polar residues" evidence="4">
    <location>
        <begin position="592"/>
        <end position="601"/>
    </location>
</feature>
<evidence type="ECO:0000259" key="5">
    <source>
        <dbReference type="PROSITE" id="PS51391"/>
    </source>
</evidence>
<gene>
    <name evidence="6" type="ORF">E3P99_03661</name>
</gene>
<dbReference type="InterPro" id="IPR002639">
    <property type="entry name" value="UreF"/>
</dbReference>
<feature type="compositionally biased region" description="Basic residues" evidence="4">
    <location>
        <begin position="761"/>
        <end position="773"/>
    </location>
</feature>
<evidence type="ECO:0000256" key="2">
    <source>
        <dbReference type="ARBA" id="ARBA00023186"/>
    </source>
</evidence>
<dbReference type="AlphaFoldDB" id="A0A4T0FER5"/>
<dbReference type="Pfam" id="PF01730">
    <property type="entry name" value="UreF"/>
    <property type="match status" value="1"/>
</dbReference>
<dbReference type="Gene3D" id="1.10.4190.10">
    <property type="entry name" value="Urease accessory protein UreF"/>
    <property type="match status" value="1"/>
</dbReference>
<feature type="compositionally biased region" description="Basic and acidic residues" evidence="4">
    <location>
        <begin position="603"/>
        <end position="626"/>
    </location>
</feature>
<proteinExistence type="inferred from homology"/>
<feature type="region of interest" description="Disordered" evidence="4">
    <location>
        <begin position="473"/>
        <end position="501"/>
    </location>
</feature>
<sequence>MRVLCVHVTSSAVKAVVSRYFIMPSCSDDIEYLKLLLSDSNLPTGGFVASSGLESFVGHGQLSHSTLLDFLRFSCDNVARTTLPFIRSVFGTFGAPASTPREQMEQLIRIDKTHDAQMLNNVNKRASKAQGIAMLTLHTKSFGNDTIIRDFKLATRSGRTEGHHAICWALMTGVLGMPLDDAQHLFLFLQARSVLSAAVRLNIVGPYAAQKILLHDVRGIVDTAFETHRSVGMEDDEGDNNEDIGPASTWPMIELLTHLVVGQRSALAEEMEHRQPLERAIRLLNVLQKCVRVQIVIYELCDELPILFHRPPPSPMSLKEFDDLLRETVIHRSTLSNTRVERISYICSKNLRMGSQHMASSILEAHKDKKAKRVSSLYTLHALVQQAHKAIKRGSRDSGDWEHFLSSIESVLVDFFDESIKYLDAELKVVWHAIDYLLSNPVQEKNLKILKMWSQMAVFNKPLLEILMEKTSTGGKDTDSLSNGGRRSSITRNHSDSDKTVSEKGALIYPCIRPHSIDIVINPDSARLAGGNDAHKDGNGGLPANILSFLSNMPSSERDRSHTPSDSGALKRDRSYERYDDRYDDRDRGRSTRPSYDSSRGSAHADESNKRLRVDPRTKRPIEVSRDSGSQSHAQSQSYLHSQSHSHSPSIRLAPQEHSSMTPSNEDSAYSHSHNHSHSNNKSVDALANFDWAAFDPTQPHSWILAGKAFEKTFGFVPSNEQIGSCAFMWVYYTNIQTMQVAQQQPVDQDSGDYGRDRSSSRSRSRSRTPLHD</sequence>
<dbReference type="PROSITE" id="PS51391">
    <property type="entry name" value="CID"/>
    <property type="match status" value="1"/>
</dbReference>
<keyword evidence="2" id="KW-0143">Chaperone</keyword>
<dbReference type="EMBL" id="SPNW01000080">
    <property type="protein sequence ID" value="TIA86458.1"/>
    <property type="molecule type" value="Genomic_DNA"/>
</dbReference>
<keyword evidence="1" id="KW-0996">Nickel insertion</keyword>
<dbReference type="Proteomes" id="UP000310189">
    <property type="component" value="Unassembled WGS sequence"/>
</dbReference>
<evidence type="ECO:0000256" key="1">
    <source>
        <dbReference type="ARBA" id="ARBA00022988"/>
    </source>
</evidence>
<dbReference type="InterPro" id="IPR006569">
    <property type="entry name" value="CID_dom"/>
</dbReference>
<feature type="compositionally biased region" description="Basic and acidic residues" evidence="4">
    <location>
        <begin position="556"/>
        <end position="590"/>
    </location>
</feature>
<comment type="caution">
    <text evidence="6">The sequence shown here is derived from an EMBL/GenBank/DDBJ whole genome shotgun (WGS) entry which is preliminary data.</text>
</comment>
<evidence type="ECO:0000256" key="4">
    <source>
        <dbReference type="SAM" id="MobiDB-lite"/>
    </source>
</evidence>
<dbReference type="Gene3D" id="1.25.40.90">
    <property type="match status" value="1"/>
</dbReference>
<dbReference type="PANTHER" id="PTHR33620">
    <property type="entry name" value="UREASE ACCESSORY PROTEIN F"/>
    <property type="match status" value="1"/>
</dbReference>
<feature type="compositionally biased region" description="Polar residues" evidence="4">
    <location>
        <begin position="473"/>
        <end position="492"/>
    </location>
</feature>
<feature type="compositionally biased region" description="Polar residues" evidence="4">
    <location>
        <begin position="657"/>
        <end position="670"/>
    </location>
</feature>
<comment type="similarity">
    <text evidence="3">Belongs to the UreF family.</text>
</comment>
<organism evidence="6 7">
    <name type="scientific">Wallemia hederae</name>
    <dbReference type="NCBI Taxonomy" id="1540922"/>
    <lineage>
        <taxon>Eukaryota</taxon>
        <taxon>Fungi</taxon>
        <taxon>Dikarya</taxon>
        <taxon>Basidiomycota</taxon>
        <taxon>Wallemiomycotina</taxon>
        <taxon>Wallemiomycetes</taxon>
        <taxon>Wallemiales</taxon>
        <taxon>Wallemiaceae</taxon>
        <taxon>Wallemia</taxon>
    </lineage>
</organism>
<reference evidence="6 7" key="1">
    <citation type="submission" date="2019-03" db="EMBL/GenBank/DDBJ databases">
        <title>Sequencing 23 genomes of Wallemia ichthyophaga.</title>
        <authorList>
            <person name="Gostincar C."/>
        </authorList>
    </citation>
    <scope>NUCLEOTIDE SEQUENCE [LARGE SCALE GENOMIC DNA]</scope>
    <source>
        <strain evidence="6 7">EXF-5753</strain>
    </source>
</reference>
<feature type="region of interest" description="Disordered" evidence="4">
    <location>
        <begin position="743"/>
        <end position="773"/>
    </location>
</feature>
<feature type="region of interest" description="Disordered" evidence="4">
    <location>
        <begin position="554"/>
        <end position="682"/>
    </location>
</feature>
<evidence type="ECO:0000313" key="6">
    <source>
        <dbReference type="EMBL" id="TIA86458.1"/>
    </source>
</evidence>
<name>A0A4T0FER5_9BASI</name>